<name>A0ABX5FEA1_9BURK</name>
<evidence type="ECO:0000313" key="4">
    <source>
        <dbReference type="Proteomes" id="UP000242660"/>
    </source>
</evidence>
<reference evidence="3 4" key="1">
    <citation type="journal article" date="2017" name="Front. Microbiol.">
        <title>Genome of Ca. Pandoraea novymonadis, an Endosymbiotic Bacterium of the Trypanosomatid Novymonas esmeraldas.</title>
        <authorList>
            <person name="Kostygov A.Y."/>
            <person name="Butenko A."/>
            <person name="Nenarokova A."/>
            <person name="Tashyreva D."/>
            <person name="Flegontov P."/>
            <person name="Lukes J."/>
            <person name="Yurchenko V."/>
        </authorList>
    </citation>
    <scope>NUCLEOTIDE SEQUENCE [LARGE SCALE GENOMIC DNA]</scope>
    <source>
        <strain evidence="3 4">E262</strain>
    </source>
</reference>
<dbReference type="Pfam" id="PF03960">
    <property type="entry name" value="ArsC"/>
    <property type="match status" value="1"/>
</dbReference>
<proteinExistence type="inferred from homology"/>
<keyword evidence="4" id="KW-1185">Reference proteome</keyword>
<comment type="similarity">
    <text evidence="1 2">Belongs to the ArsC family.</text>
</comment>
<accession>A0ABX5FEA1</accession>
<evidence type="ECO:0000313" key="3">
    <source>
        <dbReference type="EMBL" id="PSB92043.1"/>
    </source>
</evidence>
<dbReference type="PANTHER" id="PTHR30041:SF8">
    <property type="entry name" value="PROTEIN YFFB"/>
    <property type="match status" value="1"/>
</dbReference>
<dbReference type="SUPFAM" id="SSF52833">
    <property type="entry name" value="Thioredoxin-like"/>
    <property type="match status" value="1"/>
</dbReference>
<evidence type="ECO:0000256" key="1">
    <source>
        <dbReference type="ARBA" id="ARBA00007198"/>
    </source>
</evidence>
<dbReference type="Gene3D" id="3.40.30.10">
    <property type="entry name" value="Glutaredoxin"/>
    <property type="match status" value="1"/>
</dbReference>
<dbReference type="InterPro" id="IPR006504">
    <property type="entry name" value="Tscrpt_reg_Spx/MgsR"/>
</dbReference>
<dbReference type="PROSITE" id="PS51353">
    <property type="entry name" value="ARSC"/>
    <property type="match status" value="1"/>
</dbReference>
<dbReference type="EMBL" id="MUHY01000001">
    <property type="protein sequence ID" value="PSB92043.1"/>
    <property type="molecule type" value="Genomic_DNA"/>
</dbReference>
<sequence>MAIIMYGISNCDSVKKACFWLDTHHITYCFHDFKKEGVPETLLNTLLTQFSIGRLLNFRSTTWRQLTDKQKAAATNESEARALIAEKPLLIKRPVLIKDGYVTVGFNPDIYASQF</sequence>
<dbReference type="Proteomes" id="UP000242660">
    <property type="component" value="Unassembled WGS sequence"/>
</dbReference>
<comment type="caution">
    <text evidence="3">The sequence shown here is derived from an EMBL/GenBank/DDBJ whole genome shotgun (WGS) entry which is preliminary data.</text>
</comment>
<organism evidence="3 4">
    <name type="scientific">Candidatus Pandoraea novymonadis</name>
    <dbReference type="NCBI Taxonomy" id="1808959"/>
    <lineage>
        <taxon>Bacteria</taxon>
        <taxon>Pseudomonadati</taxon>
        <taxon>Pseudomonadota</taxon>
        <taxon>Betaproteobacteria</taxon>
        <taxon>Burkholderiales</taxon>
        <taxon>Burkholderiaceae</taxon>
        <taxon>Pandoraea</taxon>
    </lineage>
</organism>
<dbReference type="PANTHER" id="PTHR30041">
    <property type="entry name" value="ARSENATE REDUCTASE"/>
    <property type="match status" value="1"/>
</dbReference>
<dbReference type="NCBIfam" id="TIGR01617">
    <property type="entry name" value="arsC_related"/>
    <property type="match status" value="1"/>
</dbReference>
<protein>
    <submittedName>
        <fullName evidence="3">Regulatory protein MgsR</fullName>
    </submittedName>
</protein>
<dbReference type="InterPro" id="IPR036249">
    <property type="entry name" value="Thioredoxin-like_sf"/>
</dbReference>
<evidence type="ECO:0000256" key="2">
    <source>
        <dbReference type="PROSITE-ProRule" id="PRU01282"/>
    </source>
</evidence>
<dbReference type="InterPro" id="IPR006660">
    <property type="entry name" value="Arsenate_reductase-like"/>
</dbReference>
<gene>
    <name evidence="3" type="primary">mgsR</name>
    <name evidence="3" type="ORF">BZL35_00269</name>
</gene>